<evidence type="ECO:0000313" key="1">
    <source>
        <dbReference type="EMBL" id="KAK1838467.1"/>
    </source>
</evidence>
<proteinExistence type="predicted"/>
<protein>
    <submittedName>
        <fullName evidence="1">Uncharacterized protein</fullName>
    </submittedName>
</protein>
<comment type="caution">
    <text evidence="1">The sequence shown here is derived from an EMBL/GenBank/DDBJ whole genome shotgun (WGS) entry which is preliminary data.</text>
</comment>
<keyword evidence="2" id="KW-1185">Reference proteome</keyword>
<name>A0AAD8ZZF8_9PEZI</name>
<organism evidence="1 2">
    <name type="scientific">Colletotrichum chrysophilum</name>
    <dbReference type="NCBI Taxonomy" id="1836956"/>
    <lineage>
        <taxon>Eukaryota</taxon>
        <taxon>Fungi</taxon>
        <taxon>Dikarya</taxon>
        <taxon>Ascomycota</taxon>
        <taxon>Pezizomycotina</taxon>
        <taxon>Sordariomycetes</taxon>
        <taxon>Hypocreomycetidae</taxon>
        <taxon>Glomerellales</taxon>
        <taxon>Glomerellaceae</taxon>
        <taxon>Colletotrichum</taxon>
        <taxon>Colletotrichum gloeosporioides species complex</taxon>
    </lineage>
</organism>
<reference evidence="1" key="1">
    <citation type="submission" date="2023-01" db="EMBL/GenBank/DDBJ databases">
        <title>Colletotrichum chrysophilum M932 genome sequence.</title>
        <authorList>
            <person name="Baroncelli R."/>
        </authorList>
    </citation>
    <scope>NUCLEOTIDE SEQUENCE</scope>
    <source>
        <strain evidence="1">M932</strain>
    </source>
</reference>
<dbReference type="Proteomes" id="UP001243330">
    <property type="component" value="Unassembled WGS sequence"/>
</dbReference>
<gene>
    <name evidence="1" type="ORF">CCHR01_18913</name>
</gene>
<dbReference type="EMBL" id="JAQOWY010000824">
    <property type="protein sequence ID" value="KAK1838467.1"/>
    <property type="molecule type" value="Genomic_DNA"/>
</dbReference>
<sequence>MPSRLRITNRHGPFRRSARNTQHNTIRALIPLPPPRYLHPASAKVTAGRISPNITHLIIAVHRGIIIPQTNITAPARSCPPTASVKNIVKSLARRHRSPARDL</sequence>
<evidence type="ECO:0000313" key="2">
    <source>
        <dbReference type="Proteomes" id="UP001243330"/>
    </source>
</evidence>
<dbReference type="AlphaFoldDB" id="A0AAD8ZZF8"/>
<accession>A0AAD8ZZF8</accession>